<accession>A0A2J5PTP7</accession>
<gene>
    <name evidence="1" type="ORF">CWN49_14320</name>
</gene>
<dbReference type="EMBL" id="PIDR01000396">
    <property type="protein sequence ID" value="PLO69427.1"/>
    <property type="molecule type" value="Genomic_DNA"/>
</dbReference>
<organism evidence="1 2">
    <name type="scientific">Klebsiella michiganensis</name>
    <dbReference type="NCBI Taxonomy" id="1134687"/>
    <lineage>
        <taxon>Bacteria</taxon>
        <taxon>Pseudomonadati</taxon>
        <taxon>Pseudomonadota</taxon>
        <taxon>Gammaproteobacteria</taxon>
        <taxon>Enterobacterales</taxon>
        <taxon>Enterobacteriaceae</taxon>
        <taxon>Klebsiella/Raoultella group</taxon>
        <taxon>Klebsiella</taxon>
    </lineage>
</organism>
<evidence type="ECO:0008006" key="3">
    <source>
        <dbReference type="Google" id="ProtNLM"/>
    </source>
</evidence>
<dbReference type="AlphaFoldDB" id="A0A2J5PTP7"/>
<proteinExistence type="predicted"/>
<dbReference type="InterPro" id="IPR009663">
    <property type="entry name" value="PAP_PilO"/>
</dbReference>
<sequence length="219" mass="24335">AQARKQAPKKTGMRRVALPHPWATLSTPQYLLGECLTAVRNLPLTLSGWTLKGGECRGDGIRAEYHFQAGSTLTRFRESALALTPPPVVMTSDDGQSGEIRWPIPAGEMTDERPGNQTEQLTPFISSLQARNVTLQLKADPPLRRPSQTIDGEVIRYIQGWQSWSFSVTSPRAPDRWFPLQKGIRITDIAFSLSAATSITWKTSGQIFAIKEPPHEDEK</sequence>
<protein>
    <recommendedName>
        <fullName evidence="3">Pilus assembly protein</fullName>
    </recommendedName>
</protein>
<evidence type="ECO:0000313" key="2">
    <source>
        <dbReference type="Proteomes" id="UP000234667"/>
    </source>
</evidence>
<dbReference type="Pfam" id="PF06864">
    <property type="entry name" value="PAP_PilO"/>
    <property type="match status" value="1"/>
</dbReference>
<comment type="caution">
    <text evidence="1">The sequence shown here is derived from an EMBL/GenBank/DDBJ whole genome shotgun (WGS) entry which is preliminary data.</text>
</comment>
<name>A0A2J5PTP7_9ENTR</name>
<reference evidence="1 2" key="1">
    <citation type="submission" date="2017-11" db="EMBL/GenBank/DDBJ databases">
        <authorList>
            <person name="Han C.G."/>
        </authorList>
    </citation>
    <scope>NUCLEOTIDE SEQUENCE [LARGE SCALE GENOMIC DNA]</scope>
    <source>
        <strain evidence="1 2">A10</strain>
    </source>
</reference>
<reference evidence="1 2" key="2">
    <citation type="submission" date="2018-01" db="EMBL/GenBank/DDBJ databases">
        <title>Genomic study of Klebsiella pneumoniae.</title>
        <authorList>
            <person name="Yang Y."/>
            <person name="Bicalho R."/>
        </authorList>
    </citation>
    <scope>NUCLEOTIDE SEQUENCE [LARGE SCALE GENOMIC DNA]</scope>
    <source>
        <strain evidence="1 2">A10</strain>
    </source>
</reference>
<dbReference type="Proteomes" id="UP000234667">
    <property type="component" value="Unassembled WGS sequence"/>
</dbReference>
<evidence type="ECO:0000313" key="1">
    <source>
        <dbReference type="EMBL" id="PLO69427.1"/>
    </source>
</evidence>
<feature type="non-terminal residue" evidence="1">
    <location>
        <position position="1"/>
    </location>
</feature>